<dbReference type="HOGENOM" id="CLU_677605_0_0_14"/>
<gene>
    <name evidence="1" type="ORF">PRV_02215</name>
</gene>
<dbReference type="EMBL" id="CP006771">
    <property type="protein sequence ID" value="AGX89181.1"/>
    <property type="molecule type" value="Genomic_DNA"/>
</dbReference>
<accession>U5NC75</accession>
<evidence type="ECO:0000313" key="2">
    <source>
        <dbReference type="Proteomes" id="UP000017119"/>
    </source>
</evidence>
<dbReference type="KEGG" id="mpv:PRV_02215"/>
<reference evidence="1 2" key="1">
    <citation type="journal article" date="2013" name="Genome Announc.">
        <title>Genome Sequence of Mycoplasma parvum (Formerly Eperythrozoon parvum), a Diminutive Hemoplasma of the Pig.</title>
        <authorList>
            <person name="do Nascimento N.C."/>
            <person name="Dos Santos A.P."/>
            <person name="Chu Y."/>
            <person name="Guimaraes A.M."/>
            <person name="Pagliaro A."/>
            <person name="Messick J.B."/>
        </authorList>
    </citation>
    <scope>NUCLEOTIDE SEQUENCE [LARGE SCALE GENOMIC DNA]</scope>
    <source>
        <strain evidence="1 2">Indiana</strain>
    </source>
</reference>
<proteinExistence type="predicted"/>
<dbReference type="PATRIC" id="fig|1403316.3.peg.413"/>
<dbReference type="RefSeq" id="WP_022770116.1">
    <property type="nucleotide sequence ID" value="NC_022575.1"/>
</dbReference>
<organism evidence="1 2">
    <name type="scientific">Mycoplasma parvum str. Indiana</name>
    <dbReference type="NCBI Taxonomy" id="1403316"/>
    <lineage>
        <taxon>Bacteria</taxon>
        <taxon>Bacillati</taxon>
        <taxon>Mycoplasmatota</taxon>
        <taxon>Mollicutes</taxon>
        <taxon>Mycoplasmataceae</taxon>
        <taxon>Mycoplasma</taxon>
    </lineage>
</organism>
<evidence type="ECO:0000313" key="1">
    <source>
        <dbReference type="EMBL" id="AGX89181.1"/>
    </source>
</evidence>
<sequence length="383" mass="43553">MKTSIVLGGIGGGGIFSTVILSSSGISGNKTTWKRNLEKMVDVSSNFKNFGGVLLVHSGDGKDLTNEMKINRGVQKDNNGNFDSRISDLKKQGFEIKSYFCGRKELREFIKGNKTLTMKTCGNNGEMFDTNNDEARIRSIVKLSSFEELETNLGLIYFRKKEGSYGSFVGNKWINVEKGGFQNGIKKAYEITKKGEPKINGFIGIDKWDLGEVEEKRESNLEEKRNEIWAIHDITPTGGDEESQQTGIDNLIWFWNGNYRWMKISNGLWVSIKNIEKIKEKIGEWKDNTCKKVVDTYSSLNSKTLCVIQNNKKDAISVLNEIYENAESEEEELKKFYKGEESTFEKALDKAEWGNKNKPESESERVRIWGQVSLEGKVGWRNF</sequence>
<name>U5NC75_9MOLU</name>
<dbReference type="Proteomes" id="UP000017119">
    <property type="component" value="Chromosome"/>
</dbReference>
<protein>
    <submittedName>
        <fullName evidence="1">Uncharacterized protein</fullName>
    </submittedName>
</protein>
<keyword evidence="2" id="KW-1185">Reference proteome</keyword>
<dbReference type="AlphaFoldDB" id="U5NC75"/>